<dbReference type="STRING" id="1423815.FC27_GL000379"/>
<dbReference type="SUPFAM" id="SSF54106">
    <property type="entry name" value="LysM domain"/>
    <property type="match status" value="2"/>
</dbReference>
<keyword evidence="2" id="KW-0929">Antimicrobial</keyword>
<feature type="region of interest" description="Disordered" evidence="6">
    <location>
        <begin position="60"/>
        <end position="79"/>
    </location>
</feature>
<proteinExistence type="inferred from homology"/>
<evidence type="ECO:0000256" key="2">
    <source>
        <dbReference type="ARBA" id="ARBA00022529"/>
    </source>
</evidence>
<dbReference type="GO" id="GO:0004040">
    <property type="term" value="F:amidase activity"/>
    <property type="evidence" value="ECO:0007669"/>
    <property type="project" value="InterPro"/>
</dbReference>
<dbReference type="PANTHER" id="PTHR33308:SF9">
    <property type="entry name" value="PEPTIDOGLYCAN HYDROLASE FLGJ"/>
    <property type="match status" value="1"/>
</dbReference>
<dbReference type="InterPro" id="IPR051056">
    <property type="entry name" value="Glycosyl_Hydrolase_73"/>
</dbReference>
<evidence type="ECO:0000256" key="4">
    <source>
        <dbReference type="ARBA" id="ARBA00022801"/>
    </source>
</evidence>
<dbReference type="SMART" id="SM00257">
    <property type="entry name" value="LysM"/>
    <property type="match status" value="2"/>
</dbReference>
<feature type="compositionally biased region" description="Low complexity" evidence="6">
    <location>
        <begin position="67"/>
        <end position="76"/>
    </location>
</feature>
<keyword evidence="9" id="KW-1185">Reference proteome</keyword>
<feature type="compositionally biased region" description="Low complexity" evidence="6">
    <location>
        <begin position="371"/>
        <end position="380"/>
    </location>
</feature>
<dbReference type="GO" id="GO:0031640">
    <property type="term" value="P:killing of cells of another organism"/>
    <property type="evidence" value="ECO:0007669"/>
    <property type="project" value="UniProtKB-KW"/>
</dbReference>
<sequence>MKVSRFQRKAEEQQMIHSNAKKLANTNLKKNVTVLGAGLFFGGVAAQASTALTTQPVFADTTDSDDQTATTNDTTDSGVGMITPRGVGDQAFVTYLGNTARKLAENNDLYASVMIAQALIESGWGTSGLASSPNYNLFGIKGSYKGTAVNMATQEDDGTGSLYSINSDFKKYPSYKESLEDYVSLLRGGVSGNPQIYAGTWKSNTSSYKDATAFLTGRYATDTTYADKLNNIIEKYNLTRFDEPLDEDSNSQTYIYAQGDTLQSVADKFNISLQTLMDLNGLKTSSYVYPGKTLIVNKVIGDDDDNNSETSAVQAVDLSTNATTNDSSTVDDNDDMYQGKQAPVIVQDETNGVKKYDKSDSSANVAVSVNNSTGSTTATSPNFSSETNYPATASNSSSSSDATNNSAVTEVSTPSYSTGSTTSTTTTTTTPDYSSSNDSTATNNNDSSASAANSNASTSSQTESSTTPVAAQTTNDSQTQTTKTEATAKSDSVTVKDGDSIQSLAAQAGITVEQLKQINNLKSDLLVVGQLIKL</sequence>
<dbReference type="Gene3D" id="4.10.80.30">
    <property type="entry name" value="DNA polymerase, domain 6"/>
    <property type="match status" value="1"/>
</dbReference>
<comment type="caution">
    <text evidence="8">The sequence shown here is derived from an EMBL/GenBank/DDBJ whole genome shotgun (WGS) entry which is preliminary data.</text>
</comment>
<evidence type="ECO:0000313" key="8">
    <source>
        <dbReference type="EMBL" id="KRL66774.1"/>
    </source>
</evidence>
<feature type="compositionally biased region" description="Low complexity" evidence="6">
    <location>
        <begin position="387"/>
        <end position="490"/>
    </location>
</feature>
<dbReference type="PROSITE" id="PS51782">
    <property type="entry name" value="LYSM"/>
    <property type="match status" value="2"/>
</dbReference>
<dbReference type="RefSeq" id="WP_010623403.1">
    <property type="nucleotide sequence ID" value="NZ_AZFA01000011.1"/>
</dbReference>
<evidence type="ECO:0000256" key="5">
    <source>
        <dbReference type="ARBA" id="ARBA00032108"/>
    </source>
</evidence>
<evidence type="ECO:0000256" key="1">
    <source>
        <dbReference type="ARBA" id="ARBA00010266"/>
    </source>
</evidence>
<protein>
    <recommendedName>
        <fullName evidence="5">Peptidoglycan hydrolase</fullName>
    </recommendedName>
</protein>
<dbReference type="PATRIC" id="fig|1423815.3.peg.386"/>
<reference evidence="8 9" key="1">
    <citation type="journal article" date="2015" name="Genome Announc.">
        <title>Expanding the biotechnology potential of lactobacilli through comparative genomics of 213 strains and associated genera.</title>
        <authorList>
            <person name="Sun Z."/>
            <person name="Harris H.M."/>
            <person name="McCann A."/>
            <person name="Guo C."/>
            <person name="Argimon S."/>
            <person name="Zhang W."/>
            <person name="Yang X."/>
            <person name="Jeffery I.B."/>
            <person name="Cooney J.C."/>
            <person name="Kagawa T.F."/>
            <person name="Liu W."/>
            <person name="Song Y."/>
            <person name="Salvetti E."/>
            <person name="Wrobel A."/>
            <person name="Rasinkangas P."/>
            <person name="Parkhill J."/>
            <person name="Rea M.C."/>
            <person name="O'Sullivan O."/>
            <person name="Ritari J."/>
            <person name="Douillard F.P."/>
            <person name="Paul Ross R."/>
            <person name="Yang R."/>
            <person name="Briner A.E."/>
            <person name="Felis G.E."/>
            <person name="de Vos W.M."/>
            <person name="Barrangou R."/>
            <person name="Klaenhammer T.R."/>
            <person name="Caufield P.W."/>
            <person name="Cui Y."/>
            <person name="Zhang H."/>
            <person name="O'Toole P.W."/>
        </authorList>
    </citation>
    <scope>NUCLEOTIDE SEQUENCE [LARGE SCALE GENOMIC DNA]</scope>
    <source>
        <strain evidence="8 9">DSM 14857</strain>
    </source>
</reference>
<comment type="similarity">
    <text evidence="1">Belongs to the glycosyl hydrolase 73 family.</text>
</comment>
<evidence type="ECO:0000313" key="9">
    <source>
        <dbReference type="Proteomes" id="UP000051647"/>
    </source>
</evidence>
<feature type="domain" description="LysM" evidence="7">
    <location>
        <begin position="252"/>
        <end position="296"/>
    </location>
</feature>
<dbReference type="Pfam" id="PF01832">
    <property type="entry name" value="Glucosaminidase"/>
    <property type="match status" value="1"/>
</dbReference>
<dbReference type="InterPro" id="IPR018392">
    <property type="entry name" value="LysM"/>
</dbReference>
<evidence type="ECO:0000259" key="7">
    <source>
        <dbReference type="PROSITE" id="PS51782"/>
    </source>
</evidence>
<feature type="domain" description="LysM" evidence="7">
    <location>
        <begin position="491"/>
        <end position="534"/>
    </location>
</feature>
<dbReference type="InterPro" id="IPR036779">
    <property type="entry name" value="LysM_dom_sf"/>
</dbReference>
<organism evidence="8 9">
    <name type="scientific">Companilactobacillus versmoldensis DSM 14857 = KCTC 3814</name>
    <dbReference type="NCBI Taxonomy" id="1423815"/>
    <lineage>
        <taxon>Bacteria</taxon>
        <taxon>Bacillati</taxon>
        <taxon>Bacillota</taxon>
        <taxon>Bacilli</taxon>
        <taxon>Lactobacillales</taxon>
        <taxon>Lactobacillaceae</taxon>
        <taxon>Companilactobacillus</taxon>
    </lineage>
</organism>
<dbReference type="AlphaFoldDB" id="A0A0R1SB13"/>
<keyword evidence="3" id="KW-0081">Bacteriolytic enzyme</keyword>
<gene>
    <name evidence="8" type="ORF">FC27_GL000379</name>
</gene>
<keyword evidence="4" id="KW-0378">Hydrolase</keyword>
<dbReference type="Proteomes" id="UP000051647">
    <property type="component" value="Unassembled WGS sequence"/>
</dbReference>
<dbReference type="PANTHER" id="PTHR33308">
    <property type="entry name" value="PEPTIDOGLYCAN HYDROLASE FLGJ"/>
    <property type="match status" value="1"/>
</dbReference>
<dbReference type="CDD" id="cd00118">
    <property type="entry name" value="LysM"/>
    <property type="match status" value="2"/>
</dbReference>
<accession>A0A0R1SB13</accession>
<dbReference type="Gene3D" id="1.10.530.10">
    <property type="match status" value="1"/>
</dbReference>
<evidence type="ECO:0000256" key="3">
    <source>
        <dbReference type="ARBA" id="ARBA00022638"/>
    </source>
</evidence>
<dbReference type="eggNOG" id="COG1705">
    <property type="taxonomic scope" value="Bacteria"/>
</dbReference>
<dbReference type="Gene3D" id="3.10.350.10">
    <property type="entry name" value="LysM domain"/>
    <property type="match status" value="2"/>
</dbReference>
<feature type="region of interest" description="Disordered" evidence="6">
    <location>
        <begin position="371"/>
        <end position="494"/>
    </location>
</feature>
<dbReference type="InterPro" id="IPR002901">
    <property type="entry name" value="MGlyc_endo_b_GlcNAc-like_dom"/>
</dbReference>
<dbReference type="SMART" id="SM00047">
    <property type="entry name" value="LYZ2"/>
    <property type="match status" value="1"/>
</dbReference>
<dbReference type="GO" id="GO:0042742">
    <property type="term" value="P:defense response to bacterium"/>
    <property type="evidence" value="ECO:0007669"/>
    <property type="project" value="UniProtKB-KW"/>
</dbReference>
<evidence type="ECO:0000256" key="6">
    <source>
        <dbReference type="SAM" id="MobiDB-lite"/>
    </source>
</evidence>
<dbReference type="OrthoDB" id="2155627at2"/>
<dbReference type="Pfam" id="PF01476">
    <property type="entry name" value="LysM"/>
    <property type="match status" value="2"/>
</dbReference>
<name>A0A0R1SB13_9LACO</name>
<dbReference type="EMBL" id="AZFA01000011">
    <property type="protein sequence ID" value="KRL66774.1"/>
    <property type="molecule type" value="Genomic_DNA"/>
</dbReference>